<evidence type="ECO:0000313" key="2">
    <source>
        <dbReference type="EMBL" id="MBS3063291.1"/>
    </source>
</evidence>
<name>A0A8T4L8P9_9ARCH</name>
<dbReference type="EMBL" id="JAGVWE010000004">
    <property type="protein sequence ID" value="MBS3063291.1"/>
    <property type="molecule type" value="Genomic_DNA"/>
</dbReference>
<sequence length="424" mass="43089">MFGAPSQEEKDAAAKGCAVEAQTAADTRCAAFCKAEACNSGKATVKVTGYEVKRGFSKYYGVVTYDYSCVCYSGTTSVGGGSPDSGGGGAAGGPTTSSNECNADAKKAADAALVQSHQSKKKNPTEWQAAYETACGTCEGEGKCKILNKNCVPCGEDEGTQAGEAPRDGSGANQATQADVDCSTKAAAGQGKNDAALYWTQCGQAGECDGGKGTCGKGTADYCACIPKPTGSTGGSPPTTGGGGGGGGPTTGDGCKWTEDDDREVAQRVPKNPSKTLDQLARDVCKEKFCSNKKDHCDWDSEKKCFCPGSTAQNQSVSPEQPGNTCVNWEPGEPGEGCGPGGVQAVNQTGTGSATTDNPTLDGTETTTIPSGEQPTGSVPGTGADNEWTGTGTTGTSTQGTGTGFPAYAQPDYWSQERGPNRYR</sequence>
<gene>
    <name evidence="2" type="ORF">J4203_05465</name>
</gene>
<feature type="region of interest" description="Disordered" evidence="1">
    <location>
        <begin position="332"/>
        <end position="424"/>
    </location>
</feature>
<feature type="compositionally biased region" description="Polar residues" evidence="1">
    <location>
        <begin position="345"/>
        <end position="379"/>
    </location>
</feature>
<evidence type="ECO:0000256" key="1">
    <source>
        <dbReference type="SAM" id="MobiDB-lite"/>
    </source>
</evidence>
<feature type="compositionally biased region" description="Low complexity" evidence="1">
    <location>
        <begin position="389"/>
        <end position="400"/>
    </location>
</feature>
<feature type="compositionally biased region" description="Gly residues" evidence="1">
    <location>
        <begin position="240"/>
        <end position="251"/>
    </location>
</feature>
<reference evidence="2" key="2">
    <citation type="submission" date="2021-05" db="EMBL/GenBank/DDBJ databases">
        <title>Protein family content uncovers lineage relationships and bacterial pathway maintenance mechanisms in DPANN archaea.</title>
        <authorList>
            <person name="Castelle C.J."/>
            <person name="Meheust R."/>
            <person name="Jaffe A.L."/>
            <person name="Seitz K."/>
            <person name="Gong X."/>
            <person name="Baker B.J."/>
            <person name="Banfield J.F."/>
        </authorList>
    </citation>
    <scope>NUCLEOTIDE SEQUENCE</scope>
    <source>
        <strain evidence="2">RIFCSPLOWO2_01_FULL_58_19</strain>
    </source>
</reference>
<evidence type="ECO:0000313" key="3">
    <source>
        <dbReference type="Proteomes" id="UP000678237"/>
    </source>
</evidence>
<accession>A0A8T4L8P9</accession>
<dbReference type="AlphaFoldDB" id="A0A8T4L8P9"/>
<reference evidence="2" key="1">
    <citation type="submission" date="2021-03" db="EMBL/GenBank/DDBJ databases">
        <authorList>
            <person name="Jaffe A."/>
        </authorList>
    </citation>
    <scope>NUCLEOTIDE SEQUENCE</scope>
    <source>
        <strain evidence="2">RIFCSPLOWO2_01_FULL_58_19</strain>
    </source>
</reference>
<organism evidence="2 3">
    <name type="scientific">Candidatus Iainarchaeum sp</name>
    <dbReference type="NCBI Taxonomy" id="3101447"/>
    <lineage>
        <taxon>Archaea</taxon>
        <taxon>Candidatus Iainarchaeota</taxon>
        <taxon>Candidatus Iainarchaeia</taxon>
        <taxon>Candidatus Iainarchaeales</taxon>
        <taxon>Candidatus Iainarchaeaceae</taxon>
        <taxon>Candidatus Iainarchaeum</taxon>
    </lineage>
</organism>
<comment type="caution">
    <text evidence="2">The sequence shown here is derived from an EMBL/GenBank/DDBJ whole genome shotgun (WGS) entry which is preliminary data.</text>
</comment>
<proteinExistence type="predicted"/>
<protein>
    <submittedName>
        <fullName evidence="2">Uncharacterized protein</fullName>
    </submittedName>
</protein>
<feature type="region of interest" description="Disordered" evidence="1">
    <location>
        <begin position="233"/>
        <end position="258"/>
    </location>
</feature>
<dbReference type="Proteomes" id="UP000678237">
    <property type="component" value="Unassembled WGS sequence"/>
</dbReference>